<feature type="region of interest" description="Disordered" evidence="1">
    <location>
        <begin position="1"/>
        <end position="26"/>
    </location>
</feature>
<dbReference type="PROSITE" id="PS51257">
    <property type="entry name" value="PROKAR_LIPOPROTEIN"/>
    <property type="match status" value="1"/>
</dbReference>
<dbReference type="Proteomes" id="UP000000377">
    <property type="component" value="Chromosome"/>
</dbReference>
<gene>
    <name evidence="2" type="ordered locus">SBI_08817</name>
</gene>
<feature type="compositionally biased region" description="Low complexity" evidence="1">
    <location>
        <begin position="45"/>
        <end position="68"/>
    </location>
</feature>
<protein>
    <submittedName>
        <fullName evidence="2">Uncharacterized protein</fullName>
    </submittedName>
</protein>
<keyword evidence="3" id="KW-1185">Reference proteome</keyword>
<dbReference type="KEGG" id="sbh:SBI_08817"/>
<feature type="compositionally biased region" description="Low complexity" evidence="1">
    <location>
        <begin position="1"/>
        <end position="11"/>
    </location>
</feature>
<feature type="region of interest" description="Disordered" evidence="1">
    <location>
        <begin position="45"/>
        <end position="80"/>
    </location>
</feature>
<dbReference type="AlphaFoldDB" id="D7BY55"/>
<evidence type="ECO:0000313" key="2">
    <source>
        <dbReference type="EMBL" id="ADI11935.1"/>
    </source>
</evidence>
<organism evidence="2 3">
    <name type="scientific">Streptomyces bingchenggensis (strain BCW-1)</name>
    <dbReference type="NCBI Taxonomy" id="749414"/>
    <lineage>
        <taxon>Bacteria</taxon>
        <taxon>Bacillati</taxon>
        <taxon>Actinomycetota</taxon>
        <taxon>Actinomycetes</taxon>
        <taxon>Kitasatosporales</taxon>
        <taxon>Streptomycetaceae</taxon>
        <taxon>Streptomyces</taxon>
    </lineage>
</organism>
<accession>D7BY55</accession>
<reference evidence="2 3" key="1">
    <citation type="journal article" date="2010" name="J. Bacteriol.">
        <title>Genome sequence of the milbemycin-producing bacterium Streptomyces bingchenggensis.</title>
        <authorList>
            <person name="Wang X.J."/>
            <person name="Yan Y.J."/>
            <person name="Zhang B."/>
            <person name="An J."/>
            <person name="Wang J.J."/>
            <person name="Tian J."/>
            <person name="Jiang L."/>
            <person name="Chen Y.H."/>
            <person name="Huang S.X."/>
            <person name="Yin M."/>
            <person name="Zhang J."/>
            <person name="Gao A.L."/>
            <person name="Liu C.X."/>
            <person name="Zhu Z.X."/>
            <person name="Xiang W.S."/>
        </authorList>
    </citation>
    <scope>NUCLEOTIDE SEQUENCE [LARGE SCALE GENOMIC DNA]</scope>
    <source>
        <strain evidence="2 3">BCW-1</strain>
    </source>
</reference>
<proteinExistence type="predicted"/>
<evidence type="ECO:0000313" key="3">
    <source>
        <dbReference type="Proteomes" id="UP000000377"/>
    </source>
</evidence>
<dbReference type="EMBL" id="CP002047">
    <property type="protein sequence ID" value="ADI11935.1"/>
    <property type="molecule type" value="Genomic_DNA"/>
</dbReference>
<name>D7BY55_STRBB</name>
<dbReference type="HOGENOM" id="CLU_1569763_0_0_11"/>
<evidence type="ECO:0000256" key="1">
    <source>
        <dbReference type="SAM" id="MobiDB-lite"/>
    </source>
</evidence>
<sequence>MPSRSSSVSSRLTFAGTPATSEPGGTCIPCGTSACAATREPAPTRAPLSTVAPMPTSTSSSMTQPCSTALWPTETRSPTVAGKPGSACIVQLSWILLPAPTLIASASPRSTAWYQTLAPAPSVTSPITTDVGAANASGSTFGSLPPTPAINARSVTAHSLVSAWCCPPPQ</sequence>